<dbReference type="AlphaFoldDB" id="A0A1D9QAH1"/>
<evidence type="ECO:0000313" key="2">
    <source>
        <dbReference type="Proteomes" id="UP000177798"/>
    </source>
</evidence>
<proteinExistence type="predicted"/>
<dbReference type="RefSeq" id="XP_001594000.1">
    <property type="nucleotide sequence ID" value="XM_001593950.1"/>
</dbReference>
<evidence type="ECO:0000313" key="1">
    <source>
        <dbReference type="EMBL" id="APA11898.1"/>
    </source>
</evidence>
<dbReference type="VEuPathDB" id="FungiDB:sscle_08g066680"/>
<name>A0A1D9QAH1_SCLS1</name>
<accession>A0A1D9QAH1</accession>
<dbReference type="EMBL" id="CP017821">
    <property type="protein sequence ID" value="APA11898.1"/>
    <property type="molecule type" value="Genomic_DNA"/>
</dbReference>
<dbReference type="Proteomes" id="UP000177798">
    <property type="component" value="Chromosome 8"/>
</dbReference>
<reference evidence="2" key="1">
    <citation type="journal article" date="2017" name="Genome Biol. Evol.">
        <title>The complete genome sequence of the phytopathogenic fungus Sclerotinia sclerotiorum reveals insights into the genome architecture of broad host range pathogens.</title>
        <authorList>
            <person name="Derbyshire M."/>
            <person name="Denton-Giles M."/>
            <person name="Hegedus D."/>
            <person name="Seifbarghy S."/>
            <person name="Rollins J."/>
            <person name="van Kan J."/>
            <person name="Seidl M.F."/>
            <person name="Faino L."/>
            <person name="Mbengue M."/>
            <person name="Navaud O."/>
            <person name="Raffaele S."/>
            <person name="Hammond-Kosack K."/>
            <person name="Heard S."/>
            <person name="Oliver R."/>
        </authorList>
    </citation>
    <scope>NUCLEOTIDE SEQUENCE [LARGE SCALE GENOMIC DNA]</scope>
    <source>
        <strain evidence="2">ATCC 18683 / 1980 / Ss-1</strain>
    </source>
</reference>
<protein>
    <submittedName>
        <fullName evidence="1">Uncharacterized protein</fullName>
    </submittedName>
</protein>
<dbReference type="KEGG" id="ssl:SS1G_05428"/>
<gene>
    <name evidence="1" type="ORF">sscle_08g066680</name>
</gene>
<sequence>MTREIPGGFTCVEEDHGNFTEMRWDAFWDNVSDALVCQHSTRYARLRLIAR</sequence>
<organism evidence="1 2">
    <name type="scientific">Sclerotinia sclerotiorum (strain ATCC 18683 / 1980 / Ss-1)</name>
    <name type="common">White mold</name>
    <name type="synonym">Whetzelinia sclerotiorum</name>
    <dbReference type="NCBI Taxonomy" id="665079"/>
    <lineage>
        <taxon>Eukaryota</taxon>
        <taxon>Fungi</taxon>
        <taxon>Dikarya</taxon>
        <taxon>Ascomycota</taxon>
        <taxon>Pezizomycotina</taxon>
        <taxon>Leotiomycetes</taxon>
        <taxon>Helotiales</taxon>
        <taxon>Sclerotiniaceae</taxon>
        <taxon>Sclerotinia</taxon>
    </lineage>
</organism>